<dbReference type="AlphaFoldDB" id="A0A699U3L7"/>
<feature type="chain" id="PRO_5025463342" evidence="2">
    <location>
        <begin position="18"/>
        <end position="78"/>
    </location>
</feature>
<sequence>CRLLLVTSFSCCASVMATSERADRLLALEALAGCLPFQKVVSLGLAAAVRGVIVVSELLLVFLTLALGLGGVAPITTV</sequence>
<feature type="transmembrane region" description="Helical" evidence="1">
    <location>
        <begin position="41"/>
        <end position="69"/>
    </location>
</feature>
<evidence type="ECO:0000256" key="2">
    <source>
        <dbReference type="SAM" id="SignalP"/>
    </source>
</evidence>
<reference evidence="3" key="1">
    <citation type="journal article" date="2019" name="Sci. Rep.">
        <title>Draft genome of Tanacetum cinerariifolium, the natural source of mosquito coil.</title>
        <authorList>
            <person name="Yamashiro T."/>
            <person name="Shiraishi A."/>
            <person name="Satake H."/>
            <person name="Nakayama K."/>
        </authorList>
    </citation>
    <scope>NUCLEOTIDE SEQUENCE</scope>
</reference>
<gene>
    <name evidence="3" type="ORF">Tci_888730</name>
</gene>
<keyword evidence="1" id="KW-0812">Transmembrane</keyword>
<keyword evidence="2" id="KW-0732">Signal</keyword>
<name>A0A699U3L7_TANCI</name>
<protein>
    <submittedName>
        <fullName evidence="3">Uncharacterized protein</fullName>
    </submittedName>
</protein>
<evidence type="ECO:0000256" key="1">
    <source>
        <dbReference type="SAM" id="Phobius"/>
    </source>
</evidence>
<feature type="non-terminal residue" evidence="3">
    <location>
        <position position="1"/>
    </location>
</feature>
<organism evidence="3">
    <name type="scientific">Tanacetum cinerariifolium</name>
    <name type="common">Dalmatian daisy</name>
    <name type="synonym">Chrysanthemum cinerariifolium</name>
    <dbReference type="NCBI Taxonomy" id="118510"/>
    <lineage>
        <taxon>Eukaryota</taxon>
        <taxon>Viridiplantae</taxon>
        <taxon>Streptophyta</taxon>
        <taxon>Embryophyta</taxon>
        <taxon>Tracheophyta</taxon>
        <taxon>Spermatophyta</taxon>
        <taxon>Magnoliopsida</taxon>
        <taxon>eudicotyledons</taxon>
        <taxon>Gunneridae</taxon>
        <taxon>Pentapetalae</taxon>
        <taxon>asterids</taxon>
        <taxon>campanulids</taxon>
        <taxon>Asterales</taxon>
        <taxon>Asteraceae</taxon>
        <taxon>Asteroideae</taxon>
        <taxon>Anthemideae</taxon>
        <taxon>Anthemidinae</taxon>
        <taxon>Tanacetum</taxon>
    </lineage>
</organism>
<comment type="caution">
    <text evidence="3">The sequence shown here is derived from an EMBL/GenBank/DDBJ whole genome shotgun (WGS) entry which is preliminary data.</text>
</comment>
<proteinExistence type="predicted"/>
<keyword evidence="1" id="KW-1133">Transmembrane helix</keyword>
<feature type="signal peptide" evidence="2">
    <location>
        <begin position="1"/>
        <end position="17"/>
    </location>
</feature>
<evidence type="ECO:0000313" key="3">
    <source>
        <dbReference type="EMBL" id="GFD16761.1"/>
    </source>
</evidence>
<keyword evidence="1" id="KW-0472">Membrane</keyword>
<dbReference type="EMBL" id="BKCJ011295463">
    <property type="protein sequence ID" value="GFD16761.1"/>
    <property type="molecule type" value="Genomic_DNA"/>
</dbReference>
<accession>A0A699U3L7</accession>